<sequence>MAAQVSAVLLLLLLGLLAAPGLCSAGSAGSGPDTARGMAQLQRVRSLAAHTGYGGCWARALEHLDTRCRDLTSESQSRIALSFTYCHLSSSGREFPPCPEGSEVSRCTGGMDAVAFNTYTEFFTHTHSICHFLQSEAWQSRAENTMYRLTESSAGVAEQLQSSRQMAEDLMDAQNAALQAQQEILNNGEELRVTLRDSTQGLRSVFSDLSSASRSQQVALSELFNRVSFLQSFLLLEAHSLSSCCYNAAALCTSFLLTSTQRSSRARLALLSLVCLNFYLERKIYQFVMNSDHPEHKHMELVSVYVSVLRRFMLCVGVCVLLCVCVRYRDPLQQSLQLLQQLRETQRSLQEALQHAESLGEQQQKNQLAVKRRSESRRREEALRRREEIKREEEEEEEECSTLVCPTTDHPDLSHLSHIECLSAESRYPECLSAESRYPECLSAESRYPECLSAESRYPECLSAESRYPECLSAESRYPECLSAESRYPECLSAESRYPECLSAESRYPECLSQASSPLLVLRPSGLQHPGGGSSASIQPEEQKI</sequence>
<evidence type="ECO:0000313" key="3">
    <source>
        <dbReference type="EMBL" id="KAF1390983.1"/>
    </source>
</evidence>
<feature type="compositionally biased region" description="Polar residues" evidence="1">
    <location>
        <begin position="535"/>
        <end position="545"/>
    </location>
</feature>
<dbReference type="EMBL" id="VHII01000005">
    <property type="protein sequence ID" value="KAF1390983.1"/>
    <property type="molecule type" value="Genomic_DNA"/>
</dbReference>
<evidence type="ECO:0000256" key="1">
    <source>
        <dbReference type="SAM" id="MobiDB-lite"/>
    </source>
</evidence>
<keyword evidence="4" id="KW-1185">Reference proteome</keyword>
<dbReference type="AlphaFoldDB" id="A0A6A5FKP8"/>
<feature type="signal peptide" evidence="2">
    <location>
        <begin position="1"/>
        <end position="25"/>
    </location>
</feature>
<feature type="region of interest" description="Disordered" evidence="1">
    <location>
        <begin position="523"/>
        <end position="545"/>
    </location>
</feature>
<feature type="region of interest" description="Disordered" evidence="1">
    <location>
        <begin position="353"/>
        <end position="374"/>
    </location>
</feature>
<accession>A0A6A5FKP8</accession>
<dbReference type="PANTHER" id="PTHR33538:SF2">
    <property type="entry name" value="PROTEIN GAMETE EXPRESSED 1"/>
    <property type="match status" value="1"/>
</dbReference>
<evidence type="ECO:0008006" key="5">
    <source>
        <dbReference type="Google" id="ProtNLM"/>
    </source>
</evidence>
<comment type="caution">
    <text evidence="3">The sequence shown here is derived from an EMBL/GenBank/DDBJ whole genome shotgun (WGS) entry which is preliminary data.</text>
</comment>
<reference evidence="3 4" key="1">
    <citation type="submission" date="2019-06" db="EMBL/GenBank/DDBJ databases">
        <title>A chromosome-scale genome assembly of the European perch, Perca fluviatilis.</title>
        <authorList>
            <person name="Roques C."/>
            <person name="Zahm M."/>
            <person name="Cabau C."/>
            <person name="Klopp C."/>
            <person name="Bouchez O."/>
            <person name="Donnadieu C."/>
            <person name="Kuhl H."/>
            <person name="Gislard M."/>
            <person name="Guendouz S."/>
            <person name="Journot L."/>
            <person name="Haffray P."/>
            <person name="Bestin A."/>
            <person name="Morvezen R."/>
            <person name="Feron R."/>
            <person name="Wen M."/>
            <person name="Jouanno E."/>
            <person name="Herpin A."/>
            <person name="Schartl M."/>
            <person name="Postlethwait J."/>
            <person name="Schaerlinger B."/>
            <person name="Chardard D."/>
            <person name="Lecocq T."/>
            <person name="Poncet C."/>
            <person name="Jaffrelo L."/>
            <person name="Lampietro C."/>
            <person name="Guiguen Y."/>
        </authorList>
    </citation>
    <scope>NUCLEOTIDE SEQUENCE [LARGE SCALE GENOMIC DNA]</scope>
    <source>
        <tissue evidence="3">Blood</tissue>
    </source>
</reference>
<feature type="chain" id="PRO_5025597221" description="Protein brambleberry" evidence="2">
    <location>
        <begin position="26"/>
        <end position="545"/>
    </location>
</feature>
<proteinExistence type="predicted"/>
<dbReference type="Proteomes" id="UP000465112">
    <property type="component" value="Chromosome 5"/>
</dbReference>
<dbReference type="PANTHER" id="PTHR33538">
    <property type="entry name" value="PROTEIN GAMETE EXPRESSED 1"/>
    <property type="match status" value="1"/>
</dbReference>
<gene>
    <name evidence="3" type="ORF">PFLUV_G00063810</name>
</gene>
<protein>
    <recommendedName>
        <fullName evidence="5">Protein brambleberry</fullName>
    </recommendedName>
</protein>
<name>A0A6A5FKP8_PERFL</name>
<evidence type="ECO:0000313" key="4">
    <source>
        <dbReference type="Proteomes" id="UP000465112"/>
    </source>
</evidence>
<dbReference type="InterPro" id="IPR040346">
    <property type="entry name" value="GEX1/Brambleberry"/>
</dbReference>
<keyword evidence="2" id="KW-0732">Signal</keyword>
<evidence type="ECO:0000256" key="2">
    <source>
        <dbReference type="SAM" id="SignalP"/>
    </source>
</evidence>
<organism evidence="3 4">
    <name type="scientific">Perca fluviatilis</name>
    <name type="common">European perch</name>
    <dbReference type="NCBI Taxonomy" id="8168"/>
    <lineage>
        <taxon>Eukaryota</taxon>
        <taxon>Metazoa</taxon>
        <taxon>Chordata</taxon>
        <taxon>Craniata</taxon>
        <taxon>Vertebrata</taxon>
        <taxon>Euteleostomi</taxon>
        <taxon>Actinopterygii</taxon>
        <taxon>Neopterygii</taxon>
        <taxon>Teleostei</taxon>
        <taxon>Neoteleostei</taxon>
        <taxon>Acanthomorphata</taxon>
        <taxon>Eupercaria</taxon>
        <taxon>Perciformes</taxon>
        <taxon>Percoidei</taxon>
        <taxon>Percidae</taxon>
        <taxon>Percinae</taxon>
        <taxon>Perca</taxon>
    </lineage>
</organism>